<accession>A0A433VFY9</accession>
<feature type="domain" description="Filamentous haemagglutinin FhaB/tRNA nuclease CdiA-like TPS" evidence="1">
    <location>
        <begin position="26"/>
        <end position="132"/>
    </location>
</feature>
<name>A0A433VFY9_9CYAN</name>
<dbReference type="SUPFAM" id="SSF51126">
    <property type="entry name" value="Pectin lyase-like"/>
    <property type="match status" value="2"/>
</dbReference>
<dbReference type="NCBIfam" id="TIGR01901">
    <property type="entry name" value="adhes_NPXG"/>
    <property type="match status" value="1"/>
</dbReference>
<protein>
    <recommendedName>
        <fullName evidence="1">Filamentous haemagglutinin FhaB/tRNA nuclease CdiA-like TPS domain-containing protein</fullName>
    </recommendedName>
</protein>
<dbReference type="Proteomes" id="UP000271624">
    <property type="component" value="Unassembled WGS sequence"/>
</dbReference>
<proteinExistence type="predicted"/>
<dbReference type="Pfam" id="PF05860">
    <property type="entry name" value="TPS"/>
    <property type="match status" value="1"/>
</dbReference>
<dbReference type="InterPro" id="IPR012334">
    <property type="entry name" value="Pectin_lyas_fold"/>
</dbReference>
<evidence type="ECO:0000313" key="3">
    <source>
        <dbReference type="Proteomes" id="UP000271624"/>
    </source>
</evidence>
<organism evidence="2 3">
    <name type="scientific">Dulcicalothrix desertica PCC 7102</name>
    <dbReference type="NCBI Taxonomy" id="232991"/>
    <lineage>
        <taxon>Bacteria</taxon>
        <taxon>Bacillati</taxon>
        <taxon>Cyanobacteriota</taxon>
        <taxon>Cyanophyceae</taxon>
        <taxon>Nostocales</taxon>
        <taxon>Calotrichaceae</taxon>
        <taxon>Dulcicalothrix</taxon>
    </lineage>
</organism>
<dbReference type="Gene3D" id="2.160.20.10">
    <property type="entry name" value="Single-stranded right-handed beta-helix, Pectin lyase-like"/>
    <property type="match status" value="2"/>
</dbReference>
<evidence type="ECO:0000313" key="2">
    <source>
        <dbReference type="EMBL" id="RUT05000.1"/>
    </source>
</evidence>
<keyword evidence="3" id="KW-1185">Reference proteome</keyword>
<dbReference type="EMBL" id="RSCL01000009">
    <property type="protein sequence ID" value="RUT05000.1"/>
    <property type="molecule type" value="Genomic_DNA"/>
</dbReference>
<dbReference type="InterPro" id="IPR008638">
    <property type="entry name" value="FhaB/CdiA-like_TPS"/>
</dbReference>
<dbReference type="AlphaFoldDB" id="A0A433VFY9"/>
<dbReference type="InterPro" id="IPR011050">
    <property type="entry name" value="Pectin_lyase_fold/virulence"/>
</dbReference>
<comment type="caution">
    <text evidence="2">The sequence shown here is derived from an EMBL/GenBank/DDBJ whole genome shotgun (WGS) entry which is preliminary data.</text>
</comment>
<dbReference type="SMART" id="SM00912">
    <property type="entry name" value="Haemagg_act"/>
    <property type="match status" value="1"/>
</dbReference>
<reference evidence="2" key="2">
    <citation type="journal article" date="2019" name="Genome Biol. Evol.">
        <title>Day and night: Metabolic profiles and evolutionary relationships of six axenic non-marine cyanobacteria.</title>
        <authorList>
            <person name="Will S.E."/>
            <person name="Henke P."/>
            <person name="Boedeker C."/>
            <person name="Huang S."/>
            <person name="Brinkmann H."/>
            <person name="Rohde M."/>
            <person name="Jarek M."/>
            <person name="Friedl T."/>
            <person name="Seufert S."/>
            <person name="Schumacher M."/>
            <person name="Overmann J."/>
            <person name="Neumann-Schaal M."/>
            <person name="Petersen J."/>
        </authorList>
    </citation>
    <scope>NUCLEOTIDE SEQUENCE [LARGE SCALE GENOMIC DNA]</scope>
    <source>
        <strain evidence="2">PCC 7102</strain>
    </source>
</reference>
<reference evidence="2" key="1">
    <citation type="submission" date="2018-12" db="EMBL/GenBank/DDBJ databases">
        <authorList>
            <person name="Will S."/>
            <person name="Neumann-Schaal M."/>
            <person name="Henke P."/>
        </authorList>
    </citation>
    <scope>NUCLEOTIDE SEQUENCE</scope>
    <source>
        <strain evidence="2">PCC 7102</strain>
    </source>
</reference>
<evidence type="ECO:0000259" key="1">
    <source>
        <dbReference type="SMART" id="SM00912"/>
    </source>
</evidence>
<gene>
    <name evidence="2" type="ORF">DSM106972_038210</name>
</gene>
<sequence length="889" mass="92844">MLALQTPAQAQITADNTLRKESSLFAPNSTVNGANADLINGGAVRGANLFHSFTEFNIGDGQRVYFGNPAGVQNIFTRVTGGQASNLNGTLGVNGAANLFLINPNGILFGTNARLDISGSFLGTTATSLKFADGTEFNTKAPQSAELLTVSTPIGLQFGKNPGNISYKVQAADSNDIYYGLEVKPSKTLSLVGGNISLESGNIGASNGAIEIGSVSEPGVISLTPTDTGWTLGYDDALDKGNILLSKAALDTSGEGGGSIQLQGKYVTLNSSAIFSHTLGNQNGKNIFINSSDLILENGSVVSVNTTNSGKSGDLNVFADNSIQIRKSGSDGLANGLYAQSLSTGAAGNLTINTKTLTVQDGGQISNTNFGSPRGGDLRVTASNEIQISGATSDTNRLFVSSILNDSYNTGATGNLTMNTGKLVVRDGARVITSTRGGGQEGNLSVFASDYIELSGSSFPSPYGYYSVSGLFSQNSSNKASNNLEVNTGKLIIRAGAGIYTSTASGEATISVRNFNPSSRLLFIASSFSIQDFTQVTVDVRSFSSPNNDNLQYETFVSSISNNIPYGKATNLFIAASDFIELKGETPDGKIKSGLFTDSYSVRDAGDLIINTPLLRAFDGARITVSSNYEGSAGNLYINASKLELDNSKIVAQTRLSNNGGNINLNVKDLILLRHNSEISTTAGIERLSGNGGNINVNAPFIIAVPTENSDITANAFSGRGGNVNIRAQSILGITPRLKLLPESDITASSTLGVQGQVSIQQPEVQPQQGLIELPEEVIDATRKVAQICPREPDAKQLGEFTITGRGSLPPSPIESLPGNSTPTLATLDTNNTSNESVKIKQAPEVFPTQIIEAQGWVKTSDGNIELIAAAPLGTPLKTNARAACPQSK</sequence>